<protein>
    <recommendedName>
        <fullName evidence="1">DUF6351 domain-containing protein</fullName>
    </recommendedName>
</protein>
<name>A0ABW9YJV9_9GAMM</name>
<dbReference type="RefSeq" id="WP_160652805.1">
    <property type="nucleotide sequence ID" value="NZ_RSEJ01000015.1"/>
</dbReference>
<evidence type="ECO:0000259" key="1">
    <source>
        <dbReference type="Pfam" id="PF19878"/>
    </source>
</evidence>
<dbReference type="InterPro" id="IPR045556">
    <property type="entry name" value="DUF6351"/>
</dbReference>
<gene>
    <name evidence="2" type="ORF">EIZ48_14650</name>
</gene>
<organism evidence="2 3">
    <name type="scientific">Photobacterium alginatilyticum</name>
    <dbReference type="NCBI Taxonomy" id="1775171"/>
    <lineage>
        <taxon>Bacteria</taxon>
        <taxon>Pseudomonadati</taxon>
        <taxon>Pseudomonadota</taxon>
        <taxon>Gammaproteobacteria</taxon>
        <taxon>Vibrionales</taxon>
        <taxon>Vibrionaceae</taxon>
        <taxon>Photobacterium</taxon>
    </lineage>
</organism>
<dbReference type="Proteomes" id="UP000738517">
    <property type="component" value="Unassembled WGS sequence"/>
</dbReference>
<evidence type="ECO:0000313" key="2">
    <source>
        <dbReference type="EMBL" id="NBI53816.1"/>
    </source>
</evidence>
<proteinExistence type="predicted"/>
<dbReference type="Pfam" id="PF19878">
    <property type="entry name" value="DUF6351"/>
    <property type="match status" value="1"/>
</dbReference>
<accession>A0ABW9YJV9</accession>
<keyword evidence="3" id="KW-1185">Reference proteome</keyword>
<dbReference type="EMBL" id="RSEJ01000015">
    <property type="protein sequence ID" value="NBI53816.1"/>
    <property type="molecule type" value="Genomic_DNA"/>
</dbReference>
<sequence length="729" mass="82342">MTKKLFVLVGVLLIFIIIDYLASKDSVSVRQVKAIAIPEANYLLQVEHHIRDTQRPEEVFPFPIKVGGVGPVQSLYSGPNQYPFYCMTVDSGLGQPLIDNQIGLGVPVYDEENDSDIIGYSKDCAIRTRLSYVIVANEVDNKNEFHSKTALELEQSPPEDNELLIRVEQGTINRYIYTILMPIHVDEIGSQTSANIWNQKLIYRFDGGSGIGYRQGRVKVSKLLDKHLSQLEKGYAVIASSGNKTSYGYNMLLAEDTARRVKRQFVSLFGDPLYTVGIGGSGGGLAQYLIGQNSQGILDGILPLYSYPDMVSVATYALDCDLLNNYFSFQARDREDWQDWQKRQYVEGLRAINGAKQKAAWLQPLNQLLRWQKPEFPQGNSECINGYFGLSSYLNNPKQGFIKPYFHESVAEQVNWSYWQDMVHIYGHDEYGFGLSTWDNVGVQYGLQALRNGQITFDEFIDLNRKVGSWKPFHEMKAERIMGASGILPAVWLSLWGEHNITNADMRPAKRHSASIAAINKAYEYGQVFIGRIDLPTIDSRHYLEDDLNMHHTSASFVSRLRILNAQKQTHNHVIWISDKEHNPAEQAYEVMDKWLMALKQLPDQFTFQQRVRMAKPALAKDTCFAEDGSVIASGKGVFNGNWNHYPDGACTRLMPIYTNSRIQAGAPWQGSIFKCHTISIEAAIKKGMYGDLDLSAKVDELKQTFPGGVCDYSLGDMGRPEHLDHLKH</sequence>
<evidence type="ECO:0000313" key="3">
    <source>
        <dbReference type="Proteomes" id="UP000738517"/>
    </source>
</evidence>
<comment type="caution">
    <text evidence="2">The sequence shown here is derived from an EMBL/GenBank/DDBJ whole genome shotgun (WGS) entry which is preliminary data.</text>
</comment>
<feature type="domain" description="DUF6351" evidence="1">
    <location>
        <begin position="75"/>
        <end position="715"/>
    </location>
</feature>
<reference evidence="2 3" key="1">
    <citation type="journal article" date="2017" name="Int. J. Syst. Evol. Microbiol.">
        <title>Photobacterium alginatilyticum sp. nov., a marine bacterium isolated from bottom seawater.</title>
        <authorList>
            <person name="Wang X."/>
            <person name="Wang Y."/>
            <person name="Yang X."/>
            <person name="Sun H."/>
            <person name="Li B."/>
            <person name="Zhang X.H."/>
        </authorList>
    </citation>
    <scope>NUCLEOTIDE SEQUENCE [LARGE SCALE GENOMIC DNA]</scope>
    <source>
        <strain evidence="2 3">P03D4</strain>
    </source>
</reference>